<dbReference type="InterPro" id="IPR009057">
    <property type="entry name" value="Homeodomain-like_sf"/>
</dbReference>
<feature type="DNA-binding region" description="H-T-H motif" evidence="4">
    <location>
        <begin position="28"/>
        <end position="47"/>
    </location>
</feature>
<dbReference type="Gene3D" id="1.10.357.10">
    <property type="entry name" value="Tetracycline Repressor, domain 2"/>
    <property type="match status" value="1"/>
</dbReference>
<evidence type="ECO:0000313" key="6">
    <source>
        <dbReference type="EMBL" id="CRL11491.1"/>
    </source>
</evidence>
<dbReference type="PRINTS" id="PR00455">
    <property type="entry name" value="HTHTETR"/>
</dbReference>
<dbReference type="GeneID" id="78396158"/>
<feature type="domain" description="HTH tetR-type" evidence="5">
    <location>
        <begin position="5"/>
        <end position="65"/>
    </location>
</feature>
<sequence length="191" mass="20556">MPQIDPKQRNILESAWAAFATYGFRKTSMDDIAKRAGMSRPAVYLHFKNKTAILKALIDAYYADTSEAVRSALTAEGPIESRILSAFEAQGGAAMEAMLSTPHGMETLEASLSTAADHIEAGEALLRAVYAEWLEEMDRAAAVRLPGPPAEVARAFCSAMKGVKHTSPDYAAYRAGVRQLALLVAAALVPR</sequence>
<dbReference type="GO" id="GO:0003700">
    <property type="term" value="F:DNA-binding transcription factor activity"/>
    <property type="evidence" value="ECO:0007669"/>
    <property type="project" value="TreeGrafter"/>
</dbReference>
<dbReference type="STRING" id="481446.NIT7645_00756"/>
<protein>
    <submittedName>
        <fullName evidence="6">Toluene efflux pump ttgABC operon repressor</fullName>
    </submittedName>
</protein>
<gene>
    <name evidence="6" type="primary">ttgR_2</name>
    <name evidence="6" type="ORF">NIT7321_02359</name>
</gene>
<dbReference type="InterPro" id="IPR001647">
    <property type="entry name" value="HTH_TetR"/>
</dbReference>
<dbReference type="InterPro" id="IPR050109">
    <property type="entry name" value="HTH-type_TetR-like_transc_reg"/>
</dbReference>
<keyword evidence="1" id="KW-0805">Transcription regulation</keyword>
<dbReference type="SUPFAM" id="SSF46689">
    <property type="entry name" value="Homeodomain-like"/>
    <property type="match status" value="1"/>
</dbReference>
<dbReference type="RefSeq" id="WP_306315113.1">
    <property type="nucleotide sequence ID" value="NZ_CVRL01000033.1"/>
</dbReference>
<evidence type="ECO:0000256" key="3">
    <source>
        <dbReference type="ARBA" id="ARBA00023163"/>
    </source>
</evidence>
<evidence type="ECO:0000256" key="4">
    <source>
        <dbReference type="PROSITE-ProRule" id="PRU00335"/>
    </source>
</evidence>
<dbReference type="FunFam" id="1.10.10.60:FF:000141">
    <property type="entry name" value="TetR family transcriptional regulator"/>
    <property type="match status" value="1"/>
</dbReference>
<evidence type="ECO:0000313" key="7">
    <source>
        <dbReference type="Proteomes" id="UP000043764"/>
    </source>
</evidence>
<dbReference type="PANTHER" id="PTHR30055">
    <property type="entry name" value="HTH-TYPE TRANSCRIPTIONAL REGULATOR RUTR"/>
    <property type="match status" value="1"/>
</dbReference>
<evidence type="ECO:0000256" key="2">
    <source>
        <dbReference type="ARBA" id="ARBA00023125"/>
    </source>
</evidence>
<proteinExistence type="predicted"/>
<keyword evidence="7" id="KW-1185">Reference proteome</keyword>
<dbReference type="PANTHER" id="PTHR30055:SF146">
    <property type="entry name" value="HTH-TYPE TRANSCRIPTIONAL DUAL REGULATOR CECR"/>
    <property type="match status" value="1"/>
</dbReference>
<reference evidence="7" key="1">
    <citation type="submission" date="2015-05" db="EMBL/GenBank/DDBJ databases">
        <authorList>
            <person name="Rodrigo-Torres Lidia"/>
            <person name="Arahal R.David."/>
        </authorList>
    </citation>
    <scope>NUCLEOTIDE SEQUENCE [LARGE SCALE GENOMIC DNA]</scope>
    <source>
        <strain evidence="7">CECT 7321</strain>
    </source>
</reference>
<name>A0A0H5D2Y8_9RHOB</name>
<keyword evidence="3" id="KW-0804">Transcription</keyword>
<keyword evidence="2 4" id="KW-0238">DNA-binding</keyword>
<dbReference type="Proteomes" id="UP000043764">
    <property type="component" value="Unassembled WGS sequence"/>
</dbReference>
<evidence type="ECO:0000256" key="1">
    <source>
        <dbReference type="ARBA" id="ARBA00023015"/>
    </source>
</evidence>
<dbReference type="Pfam" id="PF00440">
    <property type="entry name" value="TetR_N"/>
    <property type="match status" value="1"/>
</dbReference>
<evidence type="ECO:0000259" key="5">
    <source>
        <dbReference type="PROSITE" id="PS50977"/>
    </source>
</evidence>
<accession>A0A0H5D2Y8</accession>
<dbReference type="AlphaFoldDB" id="A0A0H5D2Y8"/>
<dbReference type="EMBL" id="CVRL01000033">
    <property type="protein sequence ID" value="CRL11491.1"/>
    <property type="molecule type" value="Genomic_DNA"/>
</dbReference>
<dbReference type="PROSITE" id="PS50977">
    <property type="entry name" value="HTH_TETR_2"/>
    <property type="match status" value="1"/>
</dbReference>
<organism evidence="6 7">
    <name type="scientific">Phaeobacter italicus</name>
    <dbReference type="NCBI Taxonomy" id="481446"/>
    <lineage>
        <taxon>Bacteria</taxon>
        <taxon>Pseudomonadati</taxon>
        <taxon>Pseudomonadota</taxon>
        <taxon>Alphaproteobacteria</taxon>
        <taxon>Rhodobacterales</taxon>
        <taxon>Roseobacteraceae</taxon>
        <taxon>Phaeobacter</taxon>
    </lineage>
</organism>
<dbReference type="GO" id="GO:0000976">
    <property type="term" value="F:transcription cis-regulatory region binding"/>
    <property type="evidence" value="ECO:0007669"/>
    <property type="project" value="TreeGrafter"/>
</dbReference>